<comment type="caution">
    <text evidence="2">The sequence shown here is derived from an EMBL/GenBank/DDBJ whole genome shotgun (WGS) entry which is preliminary data.</text>
</comment>
<keyword evidence="3" id="KW-1185">Reference proteome</keyword>
<feature type="compositionally biased region" description="Basic and acidic residues" evidence="1">
    <location>
        <begin position="200"/>
        <end position="223"/>
    </location>
</feature>
<sequence>MCKKLFELRRCLSTANGGCDKYWAEIIGHEGCGGGSHGGMPQADCRCAWAGFESLVSTQVNRHEFYIRRAIICPRCLHRQDLDRLRAEAEREQRGEFSESMRSTMSTAERNHALQMTELENKVYYGLWDAVHNLTGGLARHADTVWEGIETALYGHFGVTGLAQTPVQGLVATLQDAKKSLVDHVKKTTREMATGLVGSRDTREVDEEDKRFEEKENEKRQEAMLRAVEAAEAAHREAASGTPNAPNAPSQLPSPMPDRVQSDIRFASPMSE</sequence>
<proteinExistence type="predicted"/>
<feature type="region of interest" description="Disordered" evidence="1">
    <location>
        <begin position="196"/>
        <end position="272"/>
    </location>
</feature>
<dbReference type="AlphaFoldDB" id="A0A9P6LHD2"/>
<dbReference type="Proteomes" id="UP000781932">
    <property type="component" value="Unassembled WGS sequence"/>
</dbReference>
<protein>
    <submittedName>
        <fullName evidence="2">Uncharacterized protein</fullName>
    </submittedName>
</protein>
<dbReference type="GeneID" id="62162386"/>
<organism evidence="2 3">
    <name type="scientific">Colletotrichum karsti</name>
    <dbReference type="NCBI Taxonomy" id="1095194"/>
    <lineage>
        <taxon>Eukaryota</taxon>
        <taxon>Fungi</taxon>
        <taxon>Dikarya</taxon>
        <taxon>Ascomycota</taxon>
        <taxon>Pezizomycotina</taxon>
        <taxon>Sordariomycetes</taxon>
        <taxon>Hypocreomycetidae</taxon>
        <taxon>Glomerellales</taxon>
        <taxon>Glomerellaceae</taxon>
        <taxon>Colletotrichum</taxon>
        <taxon>Colletotrichum boninense species complex</taxon>
    </lineage>
</organism>
<reference evidence="2" key="1">
    <citation type="submission" date="2020-03" db="EMBL/GenBank/DDBJ databases">
        <authorList>
            <person name="He L."/>
        </authorList>
    </citation>
    <scope>NUCLEOTIDE SEQUENCE</scope>
    <source>
        <strain evidence="2">CkLH20</strain>
    </source>
</reference>
<gene>
    <name evidence="2" type="ORF">CkaCkLH20_06595</name>
</gene>
<dbReference type="OrthoDB" id="4850350at2759"/>
<accession>A0A9P6LHD2</accession>
<feature type="compositionally biased region" description="Polar residues" evidence="1">
    <location>
        <begin position="241"/>
        <end position="253"/>
    </location>
</feature>
<dbReference type="RefSeq" id="XP_038745610.1">
    <property type="nucleotide sequence ID" value="XM_038889312.1"/>
</dbReference>
<dbReference type="EMBL" id="JAATWM020000019">
    <property type="protein sequence ID" value="KAF9876149.1"/>
    <property type="molecule type" value="Genomic_DNA"/>
</dbReference>
<name>A0A9P6LHD2_9PEZI</name>
<reference evidence="2" key="2">
    <citation type="submission" date="2020-11" db="EMBL/GenBank/DDBJ databases">
        <title>Whole genome sequencing of Colletotrichum sp.</title>
        <authorList>
            <person name="Li H."/>
        </authorList>
    </citation>
    <scope>NUCLEOTIDE SEQUENCE</scope>
    <source>
        <strain evidence="2">CkLH20</strain>
    </source>
</reference>
<evidence type="ECO:0000313" key="3">
    <source>
        <dbReference type="Proteomes" id="UP000781932"/>
    </source>
</evidence>
<evidence type="ECO:0000256" key="1">
    <source>
        <dbReference type="SAM" id="MobiDB-lite"/>
    </source>
</evidence>
<evidence type="ECO:0000313" key="2">
    <source>
        <dbReference type="EMBL" id="KAF9876149.1"/>
    </source>
</evidence>